<dbReference type="GO" id="GO:0022857">
    <property type="term" value="F:transmembrane transporter activity"/>
    <property type="evidence" value="ECO:0007669"/>
    <property type="project" value="InterPro"/>
</dbReference>
<dbReference type="GO" id="GO:0005886">
    <property type="term" value="C:plasma membrane"/>
    <property type="evidence" value="ECO:0007669"/>
    <property type="project" value="UniProtKB-SubCell"/>
</dbReference>
<dbReference type="CDD" id="cd06574">
    <property type="entry name" value="TM_PBP1_branched-chain-AA_like"/>
    <property type="match status" value="1"/>
</dbReference>
<dbReference type="OrthoDB" id="9778389at2"/>
<dbReference type="PANTHER" id="PTHR32196">
    <property type="entry name" value="ABC TRANSPORTER PERMEASE PROTEIN YPHD-RELATED-RELATED"/>
    <property type="match status" value="1"/>
</dbReference>
<sequence length="297" mass="31546">MDFWLNILEQGLIFGVMVLGVYITYKILDFPDLSVDGSFPLGAAVTASCLILGIGPFIATIFAFGAGLLAGGVTGFLHVKFKITNLLSGILVMIGLYSINLRIMGKANVPLFNQETIFSNGLKPIMIIAVFAILVKFALDFFLKTKFGFIIKATGDNPQLVTSLGIDIGNIKIIALMISNGLVALSGSLVAQYQRFSDVGMGTGMIVMGLASIIFGEAIFKRVSLVVPTTMALFGSVLYKTSTAFALKLGFPPTDLKLITAIIVIAALAVNQGKNPFKGKKIFSMGGDPIVTNSKSV</sequence>
<keyword evidence="8" id="KW-1185">Reference proteome</keyword>
<dbReference type="Pfam" id="PF02653">
    <property type="entry name" value="BPD_transp_2"/>
    <property type="match status" value="1"/>
</dbReference>
<feature type="transmembrane region" description="Helical" evidence="6">
    <location>
        <begin position="173"/>
        <end position="193"/>
    </location>
</feature>
<evidence type="ECO:0000313" key="7">
    <source>
        <dbReference type="EMBL" id="TCO71042.1"/>
    </source>
</evidence>
<gene>
    <name evidence="7" type="ORF">EV214_12330</name>
</gene>
<evidence type="ECO:0000313" key="8">
    <source>
        <dbReference type="Proteomes" id="UP000294919"/>
    </source>
</evidence>
<dbReference type="InterPro" id="IPR001851">
    <property type="entry name" value="ABC_transp_permease"/>
</dbReference>
<feature type="transmembrane region" description="Helical" evidence="6">
    <location>
        <begin position="125"/>
        <end position="143"/>
    </location>
</feature>
<keyword evidence="4 6" id="KW-1133">Transmembrane helix</keyword>
<keyword evidence="3 6" id="KW-0812">Transmembrane</keyword>
<dbReference type="Proteomes" id="UP000294919">
    <property type="component" value="Unassembled WGS sequence"/>
</dbReference>
<feature type="transmembrane region" description="Helical" evidence="6">
    <location>
        <begin position="199"/>
        <end position="220"/>
    </location>
</feature>
<comment type="caution">
    <text evidence="7">The sequence shown here is derived from an EMBL/GenBank/DDBJ whole genome shotgun (WGS) entry which is preliminary data.</text>
</comment>
<feature type="transmembrane region" description="Helical" evidence="6">
    <location>
        <begin position="256"/>
        <end position="273"/>
    </location>
</feature>
<feature type="transmembrane region" description="Helical" evidence="6">
    <location>
        <begin position="232"/>
        <end position="250"/>
    </location>
</feature>
<name>A0A4R2KFC7_9FIRM</name>
<evidence type="ECO:0000256" key="2">
    <source>
        <dbReference type="ARBA" id="ARBA00022475"/>
    </source>
</evidence>
<dbReference type="EMBL" id="SLWV01000023">
    <property type="protein sequence ID" value="TCO71042.1"/>
    <property type="molecule type" value="Genomic_DNA"/>
</dbReference>
<evidence type="ECO:0000256" key="4">
    <source>
        <dbReference type="ARBA" id="ARBA00022989"/>
    </source>
</evidence>
<keyword evidence="2" id="KW-1003">Cell membrane</keyword>
<dbReference type="RefSeq" id="WP_132246793.1">
    <property type="nucleotide sequence ID" value="NZ_SLWV01000023.1"/>
</dbReference>
<proteinExistence type="predicted"/>
<feature type="transmembrane region" description="Helical" evidence="6">
    <location>
        <begin position="7"/>
        <end position="25"/>
    </location>
</feature>
<protein>
    <submittedName>
        <fullName evidence="7">Putative ABC transport system permease protein</fullName>
    </submittedName>
</protein>
<evidence type="ECO:0000256" key="6">
    <source>
        <dbReference type="SAM" id="Phobius"/>
    </source>
</evidence>
<evidence type="ECO:0000256" key="1">
    <source>
        <dbReference type="ARBA" id="ARBA00004651"/>
    </source>
</evidence>
<evidence type="ECO:0000256" key="3">
    <source>
        <dbReference type="ARBA" id="ARBA00022692"/>
    </source>
</evidence>
<comment type="subcellular location">
    <subcellularLocation>
        <location evidence="1">Cell membrane</location>
        <topology evidence="1">Multi-pass membrane protein</topology>
    </subcellularLocation>
</comment>
<reference evidence="7 8" key="1">
    <citation type="submission" date="2019-03" db="EMBL/GenBank/DDBJ databases">
        <title>Genomic Encyclopedia of Type Strains, Phase IV (KMG-IV): sequencing the most valuable type-strain genomes for metagenomic binning, comparative biology and taxonomic classification.</title>
        <authorList>
            <person name="Goeker M."/>
        </authorList>
    </citation>
    <scope>NUCLEOTIDE SEQUENCE [LARGE SCALE GENOMIC DNA]</scope>
    <source>
        <strain evidence="7 8">DSM 102940</strain>
    </source>
</reference>
<dbReference type="AlphaFoldDB" id="A0A4R2KFC7"/>
<feature type="transmembrane region" description="Helical" evidence="6">
    <location>
        <begin position="83"/>
        <end position="105"/>
    </location>
</feature>
<accession>A0A4R2KFC7</accession>
<keyword evidence="5 6" id="KW-0472">Membrane</keyword>
<organism evidence="7 8">
    <name type="scientific">Marinisporobacter balticus</name>
    <dbReference type="NCBI Taxonomy" id="2018667"/>
    <lineage>
        <taxon>Bacteria</taxon>
        <taxon>Bacillati</taxon>
        <taxon>Bacillota</taxon>
        <taxon>Clostridia</taxon>
        <taxon>Peptostreptococcales</taxon>
        <taxon>Thermotaleaceae</taxon>
        <taxon>Marinisporobacter</taxon>
    </lineage>
</organism>
<feature type="transmembrane region" description="Helical" evidence="6">
    <location>
        <begin position="45"/>
        <end position="71"/>
    </location>
</feature>
<dbReference type="PANTHER" id="PTHR32196:SF69">
    <property type="entry name" value="BRANCHED-CHAIN AMINO ACID TRANSPORT SYSTEM, PERMEASE PROTEIN"/>
    <property type="match status" value="1"/>
</dbReference>
<evidence type="ECO:0000256" key="5">
    <source>
        <dbReference type="ARBA" id="ARBA00023136"/>
    </source>
</evidence>